<dbReference type="Gene3D" id="3.20.20.140">
    <property type="entry name" value="Metal-dependent hydrolases"/>
    <property type="match status" value="1"/>
</dbReference>
<dbReference type="GO" id="GO:0019748">
    <property type="term" value="P:secondary metabolic process"/>
    <property type="evidence" value="ECO:0007669"/>
    <property type="project" value="TreeGrafter"/>
</dbReference>
<dbReference type="InterPro" id="IPR006680">
    <property type="entry name" value="Amidohydro-rel"/>
</dbReference>
<dbReference type="Pfam" id="PF04909">
    <property type="entry name" value="Amidohydro_2"/>
    <property type="match status" value="1"/>
</dbReference>
<keyword evidence="1" id="KW-0456">Lyase</keyword>
<organism evidence="4 5">
    <name type="scientific">Tistrella mobilis</name>
    <dbReference type="NCBI Taxonomy" id="171437"/>
    <lineage>
        <taxon>Bacteria</taxon>
        <taxon>Pseudomonadati</taxon>
        <taxon>Pseudomonadota</taxon>
        <taxon>Alphaproteobacteria</taxon>
        <taxon>Geminicoccales</taxon>
        <taxon>Geminicoccaceae</taxon>
        <taxon>Tistrella</taxon>
    </lineage>
</organism>
<proteinExistence type="predicted"/>
<dbReference type="AlphaFoldDB" id="A0A3B9IJK8"/>
<dbReference type="InterPro" id="IPR032466">
    <property type="entry name" value="Metal_Hydrolase"/>
</dbReference>
<dbReference type="SUPFAM" id="SSF51556">
    <property type="entry name" value="Metallo-dependent hydrolases"/>
    <property type="match status" value="1"/>
</dbReference>
<accession>A0A3B9IJK8</accession>
<dbReference type="EMBL" id="DMAI01000166">
    <property type="protein sequence ID" value="HAE47940.1"/>
    <property type="molecule type" value="Genomic_DNA"/>
</dbReference>
<feature type="region of interest" description="Disordered" evidence="2">
    <location>
        <begin position="74"/>
        <end position="94"/>
    </location>
</feature>
<protein>
    <recommendedName>
        <fullName evidence="3">Amidohydrolase-related domain-containing protein</fullName>
    </recommendedName>
</protein>
<name>A0A3B9IJK8_9PROT</name>
<evidence type="ECO:0000259" key="3">
    <source>
        <dbReference type="Pfam" id="PF04909"/>
    </source>
</evidence>
<gene>
    <name evidence="4" type="ORF">DCK97_11010</name>
</gene>
<sequence length="399" mass="43843">MTSAMRRYTVISADGHLETPAEAWFARIPAAYRPFAPRLLQLPDGGEAWLIEGSPLIHNGTNISGGGRLQLTGASYLDDHGRPKPGTGGPVQRLHEQDADGIDAEVLFPPAFLARFIEGIGDQRAYRAIIRAYNISLAEDYCSTAPDRLIGVGLIPVGPVDHAIAELENCRSLGLKAVCLSQFPAGGPRPSPADDAFWRRAIDLAMPLTVHVAVGDRHHPMLVSSAAGRFDPATVLMRGCVPAILPFLCATIADGLFDRFPDLVFYVAESNAGWLPEVLFMMDDNHAVFGEAMPFPISAPPSHYVRRHFRFSFFKDPVIARLLQPADIEGGQWLPTPDMLMWCSDFPHSVTTFPHSRRWLTEMLGTLPETIRRQILVDTPCRFFGLDPATRLTPTPAMS</sequence>
<evidence type="ECO:0000256" key="1">
    <source>
        <dbReference type="ARBA" id="ARBA00023239"/>
    </source>
</evidence>
<dbReference type="GO" id="GO:0016787">
    <property type="term" value="F:hydrolase activity"/>
    <property type="evidence" value="ECO:0007669"/>
    <property type="project" value="InterPro"/>
</dbReference>
<dbReference type="PANTHER" id="PTHR21240">
    <property type="entry name" value="2-AMINO-3-CARBOXYLMUCONATE-6-SEMIALDEHYDE DECARBOXYLASE"/>
    <property type="match status" value="1"/>
</dbReference>
<dbReference type="InterPro" id="IPR032465">
    <property type="entry name" value="ACMSD"/>
</dbReference>
<dbReference type="GO" id="GO:0005737">
    <property type="term" value="C:cytoplasm"/>
    <property type="evidence" value="ECO:0007669"/>
    <property type="project" value="TreeGrafter"/>
</dbReference>
<dbReference type="Proteomes" id="UP000257706">
    <property type="component" value="Unassembled WGS sequence"/>
</dbReference>
<dbReference type="GO" id="GO:0016831">
    <property type="term" value="F:carboxy-lyase activity"/>
    <property type="evidence" value="ECO:0007669"/>
    <property type="project" value="InterPro"/>
</dbReference>
<comment type="caution">
    <text evidence="4">The sequence shown here is derived from an EMBL/GenBank/DDBJ whole genome shotgun (WGS) entry which is preliminary data.</text>
</comment>
<reference evidence="4 5" key="1">
    <citation type="journal article" date="2018" name="Nat. Biotechnol.">
        <title>A standardized bacterial taxonomy based on genome phylogeny substantially revises the tree of life.</title>
        <authorList>
            <person name="Parks D.H."/>
            <person name="Chuvochina M."/>
            <person name="Waite D.W."/>
            <person name="Rinke C."/>
            <person name="Skarshewski A."/>
            <person name="Chaumeil P.A."/>
            <person name="Hugenholtz P."/>
        </authorList>
    </citation>
    <scope>NUCLEOTIDE SEQUENCE [LARGE SCALE GENOMIC DNA]</scope>
    <source>
        <strain evidence="4">UBA8739</strain>
    </source>
</reference>
<evidence type="ECO:0000313" key="4">
    <source>
        <dbReference type="EMBL" id="HAE47940.1"/>
    </source>
</evidence>
<feature type="domain" description="Amidohydrolase-related" evidence="3">
    <location>
        <begin position="110"/>
        <end position="386"/>
    </location>
</feature>
<evidence type="ECO:0000313" key="5">
    <source>
        <dbReference type="Proteomes" id="UP000257706"/>
    </source>
</evidence>
<evidence type="ECO:0000256" key="2">
    <source>
        <dbReference type="SAM" id="MobiDB-lite"/>
    </source>
</evidence>
<dbReference type="PANTHER" id="PTHR21240:SF28">
    <property type="entry name" value="ISO-OROTATE DECARBOXYLASE (EUROFUNG)"/>
    <property type="match status" value="1"/>
</dbReference>